<accession>A0A8K0E724</accession>
<dbReference type="InterPro" id="IPR006502">
    <property type="entry name" value="PDDEXK-like"/>
</dbReference>
<proteinExistence type="predicted"/>
<feature type="region of interest" description="Disordered" evidence="1">
    <location>
        <begin position="247"/>
        <end position="266"/>
    </location>
</feature>
<name>A0A8K0E724_9ROSA</name>
<reference evidence="2" key="1">
    <citation type="submission" date="2020-03" db="EMBL/GenBank/DDBJ databases">
        <title>A high-quality chromosome-level genome assembly of a woody plant with both climbing and erect habits, Rhamnella rubrinervis.</title>
        <authorList>
            <person name="Lu Z."/>
            <person name="Yang Y."/>
            <person name="Zhu X."/>
            <person name="Sun Y."/>
        </authorList>
    </citation>
    <scope>NUCLEOTIDE SEQUENCE</scope>
    <source>
        <strain evidence="2">BYM</strain>
        <tissue evidence="2">Leaf</tissue>
    </source>
</reference>
<dbReference type="PANTHER" id="PTHR31579">
    <property type="entry name" value="OS03G0796600 PROTEIN"/>
    <property type="match status" value="1"/>
</dbReference>
<dbReference type="NCBIfam" id="TIGR01615">
    <property type="entry name" value="A_thal_3542"/>
    <property type="match status" value="1"/>
</dbReference>
<comment type="caution">
    <text evidence="2">The sequence shown here is derived from an EMBL/GenBank/DDBJ whole genome shotgun (WGS) entry which is preliminary data.</text>
</comment>
<organism evidence="2 3">
    <name type="scientific">Rhamnella rubrinervis</name>
    <dbReference type="NCBI Taxonomy" id="2594499"/>
    <lineage>
        <taxon>Eukaryota</taxon>
        <taxon>Viridiplantae</taxon>
        <taxon>Streptophyta</taxon>
        <taxon>Embryophyta</taxon>
        <taxon>Tracheophyta</taxon>
        <taxon>Spermatophyta</taxon>
        <taxon>Magnoliopsida</taxon>
        <taxon>eudicotyledons</taxon>
        <taxon>Gunneridae</taxon>
        <taxon>Pentapetalae</taxon>
        <taxon>rosids</taxon>
        <taxon>fabids</taxon>
        <taxon>Rosales</taxon>
        <taxon>Rhamnaceae</taxon>
        <taxon>rhamnoid group</taxon>
        <taxon>Rhamneae</taxon>
        <taxon>Rhamnella</taxon>
    </lineage>
</organism>
<gene>
    <name evidence="2" type="ORF">FNV43_RR18853</name>
</gene>
<dbReference type="EMBL" id="VOIH02000008">
    <property type="protein sequence ID" value="KAF3440569.1"/>
    <property type="molecule type" value="Genomic_DNA"/>
</dbReference>
<sequence length="273" mass="31210">MGSFEEEKLIEMVHDFMEYSESSPRRPLFSSSSNRLPLNNQTQYFTLQDILRSGAEYEADHQVLEIILNHLRNKRVLEKTSGVKKWLVMRLKMDGYNASLSQSSWVTSFGCPAGEYEYIEVMVEDQDSEPTRLVVDIDFKSQFELARPTPAYKQLTDTLPSIFVGTEDKLIKIISILCSEAKQSLKERGLHLPPWRTTSYMQSKWLSSSHNKDLNNFVGLKKKENNKEVKISANGFTKWVPPNPIVKPKRRDLGGDGSSGLSSQFSNMRINCC</sequence>
<dbReference type="PANTHER" id="PTHR31579:SF34">
    <property type="entry name" value="T14N5.3 PROTEIN"/>
    <property type="match status" value="1"/>
</dbReference>
<dbReference type="Proteomes" id="UP000796880">
    <property type="component" value="Unassembled WGS sequence"/>
</dbReference>
<keyword evidence="3" id="KW-1185">Reference proteome</keyword>
<dbReference type="OrthoDB" id="691424at2759"/>
<dbReference type="Pfam" id="PF04720">
    <property type="entry name" value="PDDEXK_6"/>
    <property type="match status" value="1"/>
</dbReference>
<evidence type="ECO:0000313" key="3">
    <source>
        <dbReference type="Proteomes" id="UP000796880"/>
    </source>
</evidence>
<evidence type="ECO:0000313" key="2">
    <source>
        <dbReference type="EMBL" id="KAF3440569.1"/>
    </source>
</evidence>
<dbReference type="AlphaFoldDB" id="A0A8K0E724"/>
<protein>
    <submittedName>
        <fullName evidence="2">Uncharacterized protein</fullName>
    </submittedName>
</protein>
<evidence type="ECO:0000256" key="1">
    <source>
        <dbReference type="SAM" id="MobiDB-lite"/>
    </source>
</evidence>